<accession>A0A6I5A276</accession>
<evidence type="ECO:0000256" key="2">
    <source>
        <dbReference type="RuleBase" id="RU000363"/>
    </source>
</evidence>
<dbReference type="InterPro" id="IPR002347">
    <property type="entry name" value="SDR_fam"/>
</dbReference>
<sequence>MHKIAIVTGANAGMGLATTTQLAKQGIHVVMACRNEARGQAALEVAKQDSQSEAIDLMICDLGNLESIRSFASEFKQRYGKLDILVNNAGVVHLKREETEDGFEAQLGVNHLGHFLLTNLLIESLQRAEAGRIVVVSSGAHKWGEIHFEDPHLTKSYNVMKAYGQSKLANVLFTKELARRLQNSSVTVNAVHPGAVATSLGVNRNTGFGKRVMIFLSPFFRTPEKGASTAIYLATSPEVEGKSGDYYYNESIVPITNKANDEQLAKMFWEWSEKEVGL</sequence>
<evidence type="ECO:0000313" key="4">
    <source>
        <dbReference type="Proteomes" id="UP000468638"/>
    </source>
</evidence>
<evidence type="ECO:0000313" key="3">
    <source>
        <dbReference type="EMBL" id="MYL32331.1"/>
    </source>
</evidence>
<comment type="similarity">
    <text evidence="2">Belongs to the short-chain dehydrogenases/reductases (SDR) family.</text>
</comment>
<dbReference type="AlphaFoldDB" id="A0A6I5A276"/>
<dbReference type="SUPFAM" id="SSF51735">
    <property type="entry name" value="NAD(P)-binding Rossmann-fold domains"/>
    <property type="match status" value="1"/>
</dbReference>
<protein>
    <submittedName>
        <fullName evidence="3">SDR family NAD(P)-dependent oxidoreductase</fullName>
    </submittedName>
</protein>
<dbReference type="PRINTS" id="PR00081">
    <property type="entry name" value="GDHRDH"/>
</dbReference>
<organism evidence="3 4">
    <name type="scientific">Pontibacillus yanchengensis</name>
    <dbReference type="NCBI Taxonomy" id="462910"/>
    <lineage>
        <taxon>Bacteria</taxon>
        <taxon>Bacillati</taxon>
        <taxon>Bacillota</taxon>
        <taxon>Bacilli</taxon>
        <taxon>Bacillales</taxon>
        <taxon>Bacillaceae</taxon>
        <taxon>Pontibacillus</taxon>
    </lineage>
</organism>
<dbReference type="EMBL" id="WMEQ01000001">
    <property type="protein sequence ID" value="MYL32331.1"/>
    <property type="molecule type" value="Genomic_DNA"/>
</dbReference>
<dbReference type="Gene3D" id="3.40.50.720">
    <property type="entry name" value="NAD(P)-binding Rossmann-like Domain"/>
    <property type="match status" value="1"/>
</dbReference>
<dbReference type="PRINTS" id="PR00080">
    <property type="entry name" value="SDRFAMILY"/>
</dbReference>
<dbReference type="Proteomes" id="UP000468638">
    <property type="component" value="Unassembled WGS sequence"/>
</dbReference>
<reference evidence="3 4" key="1">
    <citation type="submission" date="2019-11" db="EMBL/GenBank/DDBJ databases">
        <title>Genome sequences of 17 halophilic strains isolated from different environments.</title>
        <authorList>
            <person name="Furrow R.E."/>
        </authorList>
    </citation>
    <scope>NUCLEOTIDE SEQUENCE [LARGE SCALE GENOMIC DNA]</scope>
    <source>
        <strain evidence="3 4">22514_16_FS</strain>
    </source>
</reference>
<dbReference type="PANTHER" id="PTHR43157:SF31">
    <property type="entry name" value="PHOSPHATIDYLINOSITOL-GLYCAN BIOSYNTHESIS CLASS F PROTEIN"/>
    <property type="match status" value="1"/>
</dbReference>
<comment type="caution">
    <text evidence="3">The sequence shown here is derived from an EMBL/GenBank/DDBJ whole genome shotgun (WGS) entry which is preliminary data.</text>
</comment>
<evidence type="ECO:0000256" key="1">
    <source>
        <dbReference type="ARBA" id="ARBA00023002"/>
    </source>
</evidence>
<dbReference type="OrthoDB" id="9809821at2"/>
<dbReference type="InterPro" id="IPR036291">
    <property type="entry name" value="NAD(P)-bd_dom_sf"/>
</dbReference>
<dbReference type="CDD" id="cd05327">
    <property type="entry name" value="retinol-DH_like_SDR_c_like"/>
    <property type="match status" value="1"/>
</dbReference>
<name>A0A6I5A276_9BACI</name>
<dbReference type="PANTHER" id="PTHR43157">
    <property type="entry name" value="PHOSPHATIDYLINOSITOL-GLYCAN BIOSYNTHESIS CLASS F PROTEIN-RELATED"/>
    <property type="match status" value="1"/>
</dbReference>
<dbReference type="GO" id="GO:0016491">
    <property type="term" value="F:oxidoreductase activity"/>
    <property type="evidence" value="ECO:0007669"/>
    <property type="project" value="UniProtKB-KW"/>
</dbReference>
<keyword evidence="1" id="KW-0560">Oxidoreductase</keyword>
<dbReference type="Pfam" id="PF00106">
    <property type="entry name" value="adh_short"/>
    <property type="match status" value="1"/>
</dbReference>
<proteinExistence type="inferred from homology"/>
<gene>
    <name evidence="3" type="ORF">GLW05_01760</name>
</gene>
<dbReference type="RefSeq" id="WP_160847633.1">
    <property type="nucleotide sequence ID" value="NZ_WMEQ01000001.1"/>
</dbReference>